<dbReference type="NCBIfam" id="TIGR03858">
    <property type="entry name" value="LLM_2I7G"/>
    <property type="match status" value="1"/>
</dbReference>
<dbReference type="InterPro" id="IPR022290">
    <property type="entry name" value="LLM_Atu2307-like"/>
</dbReference>
<protein>
    <submittedName>
        <fullName evidence="4">Probable oxidoreductase, LLM family</fullName>
    </submittedName>
</protein>
<dbReference type="Proteomes" id="UP000183812">
    <property type="component" value="Unassembled WGS sequence"/>
</dbReference>
<evidence type="ECO:0000256" key="1">
    <source>
        <dbReference type="ARBA" id="ARBA00023002"/>
    </source>
</evidence>
<dbReference type="InterPro" id="IPR036661">
    <property type="entry name" value="Luciferase-like_sf"/>
</dbReference>
<evidence type="ECO:0000256" key="2">
    <source>
        <dbReference type="ARBA" id="ARBA00023033"/>
    </source>
</evidence>
<dbReference type="EMBL" id="FNAY01000011">
    <property type="protein sequence ID" value="SDF45432.1"/>
    <property type="molecule type" value="Genomic_DNA"/>
</dbReference>
<keyword evidence="2" id="KW-0503">Monooxygenase</keyword>
<dbReference type="OrthoDB" id="9803968at2"/>
<name>A0A1G7L796_RHOCA</name>
<dbReference type="InterPro" id="IPR011251">
    <property type="entry name" value="Luciferase-like_dom"/>
</dbReference>
<accession>A0A1G7L796</accession>
<dbReference type="RefSeq" id="WP_074554309.1">
    <property type="nucleotide sequence ID" value="NZ_CP119563.1"/>
</dbReference>
<reference evidence="4 5" key="1">
    <citation type="submission" date="2016-10" db="EMBL/GenBank/DDBJ databases">
        <authorList>
            <person name="de Groot N.N."/>
        </authorList>
    </citation>
    <scope>NUCLEOTIDE SEQUENCE [LARGE SCALE GENOMIC DNA]</scope>
    <source>
        <strain evidence="5">DSM 938 / 37b4</strain>
    </source>
</reference>
<sequence>MVLEFGLDTFGDITADATGPRPGAQVIRDTLAEAVLADQVGLDYIGLGEHHRPDFAISAMEPLLGAILARTEKIHAGTSVTVLSSDDPIRVYQRLATLDALAPGRAELTIGRGSFTESFPLFGFDLNDYETLFTEKAQLLHSLVSQEKISFQGSHRPALKGVTVYPRPERPLQVWRGVGGSPESVLEAAAMDMPLVMAIIGGNPARFGSLADLYRHTRARMGAAPLPLSVHSPGHVATTDEEAKERYFPAYATMHDRIGRSRGWPRFTRAAFEAEIAHGSLYVGSPETVARKIATTVKALGLSRFTLKYSAGPQDPAHLRDAIALYGTKVAPMVRDMLG</sequence>
<feature type="domain" description="Luciferase-like" evidence="3">
    <location>
        <begin position="19"/>
        <end position="301"/>
    </location>
</feature>
<organism evidence="4 5">
    <name type="scientific">Rhodobacter capsulatus</name>
    <name type="common">Rhodopseudomonas capsulata</name>
    <dbReference type="NCBI Taxonomy" id="1061"/>
    <lineage>
        <taxon>Bacteria</taxon>
        <taxon>Pseudomonadati</taxon>
        <taxon>Pseudomonadota</taxon>
        <taxon>Alphaproteobacteria</taxon>
        <taxon>Rhodobacterales</taxon>
        <taxon>Rhodobacter group</taxon>
        <taxon>Rhodobacter</taxon>
    </lineage>
</organism>
<evidence type="ECO:0000313" key="4">
    <source>
        <dbReference type="EMBL" id="SDF45432.1"/>
    </source>
</evidence>
<dbReference type="GO" id="GO:0004497">
    <property type="term" value="F:monooxygenase activity"/>
    <property type="evidence" value="ECO:0007669"/>
    <property type="project" value="UniProtKB-KW"/>
</dbReference>
<dbReference type="PANTHER" id="PTHR30137">
    <property type="entry name" value="LUCIFERASE-LIKE MONOOXYGENASE"/>
    <property type="match status" value="1"/>
</dbReference>
<dbReference type="Gene3D" id="3.20.20.30">
    <property type="entry name" value="Luciferase-like domain"/>
    <property type="match status" value="1"/>
</dbReference>
<dbReference type="GO" id="GO:0016705">
    <property type="term" value="F:oxidoreductase activity, acting on paired donors, with incorporation or reduction of molecular oxygen"/>
    <property type="evidence" value="ECO:0007669"/>
    <property type="project" value="InterPro"/>
</dbReference>
<evidence type="ECO:0000313" key="5">
    <source>
        <dbReference type="Proteomes" id="UP000183812"/>
    </source>
</evidence>
<dbReference type="InterPro" id="IPR050766">
    <property type="entry name" value="Bact_Lucif_Oxidored"/>
</dbReference>
<gene>
    <name evidence="4" type="ORF">SAMN04244550_02274</name>
</gene>
<keyword evidence="1" id="KW-0560">Oxidoreductase</keyword>
<dbReference type="SUPFAM" id="SSF51679">
    <property type="entry name" value="Bacterial luciferase-like"/>
    <property type="match status" value="1"/>
</dbReference>
<dbReference type="GO" id="GO:0005829">
    <property type="term" value="C:cytosol"/>
    <property type="evidence" value="ECO:0007669"/>
    <property type="project" value="TreeGrafter"/>
</dbReference>
<dbReference type="Pfam" id="PF00296">
    <property type="entry name" value="Bac_luciferase"/>
    <property type="match status" value="1"/>
</dbReference>
<dbReference type="PANTHER" id="PTHR30137:SF8">
    <property type="entry name" value="BLR5498 PROTEIN"/>
    <property type="match status" value="1"/>
</dbReference>
<evidence type="ECO:0000259" key="3">
    <source>
        <dbReference type="Pfam" id="PF00296"/>
    </source>
</evidence>
<dbReference type="AlphaFoldDB" id="A0A1G7L796"/>
<proteinExistence type="predicted"/>